<reference evidence="1 2" key="1">
    <citation type="journal article" date="2015" name="Int. J. Syst. Evol. Microbiol.">
        <title>Youhaiella tibetensis gen. nov., sp. nov., isolated from subsurface sediment.</title>
        <authorList>
            <person name="Wang Y.X."/>
            <person name="Huang F.Q."/>
            <person name="Nogi Y."/>
            <person name="Pang S.J."/>
            <person name="Wang P.K."/>
            <person name="Lv J."/>
        </authorList>
    </citation>
    <scope>NUCLEOTIDE SEQUENCE [LARGE SCALE GENOMIC DNA]</scope>
    <source>
        <strain evidence="2">fig4</strain>
    </source>
</reference>
<dbReference type="InterPro" id="IPR013078">
    <property type="entry name" value="His_Pase_superF_clade-1"/>
</dbReference>
<organism evidence="1 2">
    <name type="scientific">Paradevosia tibetensis</name>
    <dbReference type="NCBI Taxonomy" id="1447062"/>
    <lineage>
        <taxon>Bacteria</taxon>
        <taxon>Pseudomonadati</taxon>
        <taxon>Pseudomonadota</taxon>
        <taxon>Alphaproteobacteria</taxon>
        <taxon>Hyphomicrobiales</taxon>
        <taxon>Devosiaceae</taxon>
        <taxon>Paradevosia</taxon>
    </lineage>
</organism>
<dbReference type="RefSeq" id="WP_147655254.1">
    <property type="nucleotide sequence ID" value="NZ_BMFM01000001.1"/>
</dbReference>
<dbReference type="PANTHER" id="PTHR47623:SF1">
    <property type="entry name" value="OS09G0287300 PROTEIN"/>
    <property type="match status" value="1"/>
</dbReference>
<dbReference type="SUPFAM" id="SSF53254">
    <property type="entry name" value="Phosphoglycerate mutase-like"/>
    <property type="match status" value="1"/>
</dbReference>
<dbReference type="SMART" id="SM00855">
    <property type="entry name" value="PGAM"/>
    <property type="match status" value="1"/>
</dbReference>
<protein>
    <submittedName>
        <fullName evidence="1">Histidine phosphatase family protein</fullName>
    </submittedName>
</protein>
<dbReference type="InterPro" id="IPR029033">
    <property type="entry name" value="His_PPase_superfam"/>
</dbReference>
<name>A0A5B9DK33_9HYPH</name>
<proteinExistence type="predicted"/>
<dbReference type="KEGG" id="yti:FNA67_04865"/>
<gene>
    <name evidence="1" type="ORF">FNA67_04865</name>
</gene>
<dbReference type="CDD" id="cd07067">
    <property type="entry name" value="HP_PGM_like"/>
    <property type="match status" value="1"/>
</dbReference>
<sequence length="176" mass="19427">MLRLMLFRHAKSDWPRDVDDRDRPLSERGRKAAPQMGRFMAEAGLVPGLVLVSPARRTRETWERASEAMGDHLPAMREDSRLYLAPFGLLLKVIGETPPSVPSLMLVGHQPGLQELAIRLVGSGGIEDRTALDAHFPTAALAVIDFEQEAWPDILPASGRLERFVTPKLLGASVDD</sequence>
<evidence type="ECO:0000313" key="1">
    <source>
        <dbReference type="EMBL" id="QEE19544.1"/>
    </source>
</evidence>
<keyword evidence="2" id="KW-1185">Reference proteome</keyword>
<dbReference type="Proteomes" id="UP000321062">
    <property type="component" value="Chromosome"/>
</dbReference>
<dbReference type="OrthoDB" id="9810154at2"/>
<dbReference type="Gene3D" id="3.40.50.1240">
    <property type="entry name" value="Phosphoglycerate mutase-like"/>
    <property type="match status" value="1"/>
</dbReference>
<dbReference type="PANTHER" id="PTHR47623">
    <property type="entry name" value="OS09G0287300 PROTEIN"/>
    <property type="match status" value="1"/>
</dbReference>
<evidence type="ECO:0000313" key="2">
    <source>
        <dbReference type="Proteomes" id="UP000321062"/>
    </source>
</evidence>
<dbReference type="EMBL" id="CP041690">
    <property type="protein sequence ID" value="QEE19544.1"/>
    <property type="molecule type" value="Genomic_DNA"/>
</dbReference>
<dbReference type="AlphaFoldDB" id="A0A5B9DK33"/>
<dbReference type="Pfam" id="PF00300">
    <property type="entry name" value="His_Phos_1"/>
    <property type="match status" value="1"/>
</dbReference>
<accession>A0A5B9DK33</accession>